<dbReference type="AlphaFoldDB" id="A0A8T1R5C9"/>
<evidence type="ECO:0000313" key="3">
    <source>
        <dbReference type="Proteomes" id="UP000811609"/>
    </source>
</evidence>
<proteinExistence type="predicted"/>
<sequence>MKATQPSLCFLTPKPEHPKAIHNPSRTDISATSHGTVTSNNVDSSSTSSLPIQKVPVVATLGPSFIAPLMLLNCPLHRRSCPATTFVIPGHFSR</sequence>
<protein>
    <submittedName>
        <fullName evidence="2">Uncharacterized protein</fullName>
    </submittedName>
</protein>
<keyword evidence="3" id="KW-1185">Reference proteome</keyword>
<feature type="compositionally biased region" description="Low complexity" evidence="1">
    <location>
        <begin position="36"/>
        <end position="49"/>
    </location>
</feature>
<accession>A0A8T1R5C9</accession>
<gene>
    <name evidence="2" type="ORF">CIPAW_03G165600</name>
</gene>
<evidence type="ECO:0000313" key="2">
    <source>
        <dbReference type="EMBL" id="KAG6661322.1"/>
    </source>
</evidence>
<dbReference type="Proteomes" id="UP000811609">
    <property type="component" value="Chromosome 3"/>
</dbReference>
<name>A0A8T1R5C9_CARIL</name>
<organism evidence="2 3">
    <name type="scientific">Carya illinoinensis</name>
    <name type="common">Pecan</name>
    <dbReference type="NCBI Taxonomy" id="32201"/>
    <lineage>
        <taxon>Eukaryota</taxon>
        <taxon>Viridiplantae</taxon>
        <taxon>Streptophyta</taxon>
        <taxon>Embryophyta</taxon>
        <taxon>Tracheophyta</taxon>
        <taxon>Spermatophyta</taxon>
        <taxon>Magnoliopsida</taxon>
        <taxon>eudicotyledons</taxon>
        <taxon>Gunneridae</taxon>
        <taxon>Pentapetalae</taxon>
        <taxon>rosids</taxon>
        <taxon>fabids</taxon>
        <taxon>Fagales</taxon>
        <taxon>Juglandaceae</taxon>
        <taxon>Carya</taxon>
    </lineage>
</organism>
<feature type="region of interest" description="Disordered" evidence="1">
    <location>
        <begin position="1"/>
        <end position="49"/>
    </location>
</feature>
<comment type="caution">
    <text evidence="2">The sequence shown here is derived from an EMBL/GenBank/DDBJ whole genome shotgun (WGS) entry which is preliminary data.</text>
</comment>
<reference evidence="2" key="1">
    <citation type="submission" date="2020-12" db="EMBL/GenBank/DDBJ databases">
        <title>WGS assembly of Carya illinoinensis cv. Pawnee.</title>
        <authorList>
            <person name="Platts A."/>
            <person name="Shu S."/>
            <person name="Wright S."/>
            <person name="Barry K."/>
            <person name="Edger P."/>
            <person name="Pires J.C."/>
            <person name="Schmutz J."/>
        </authorList>
    </citation>
    <scope>NUCLEOTIDE SEQUENCE</scope>
    <source>
        <tissue evidence="2">Leaf</tissue>
    </source>
</reference>
<evidence type="ECO:0000256" key="1">
    <source>
        <dbReference type="SAM" id="MobiDB-lite"/>
    </source>
</evidence>
<dbReference type="EMBL" id="CM031811">
    <property type="protein sequence ID" value="KAG6661322.1"/>
    <property type="molecule type" value="Genomic_DNA"/>
</dbReference>
<feature type="compositionally biased region" description="Polar residues" evidence="1">
    <location>
        <begin position="24"/>
        <end position="35"/>
    </location>
</feature>